<feature type="DNA-binding region" description="H-T-H motif" evidence="2">
    <location>
        <begin position="27"/>
        <end position="46"/>
    </location>
</feature>
<accession>A0ABY4NPR5</accession>
<dbReference type="InterPro" id="IPR009057">
    <property type="entry name" value="Homeodomain-like_sf"/>
</dbReference>
<dbReference type="Pfam" id="PF00440">
    <property type="entry name" value="TetR_N"/>
    <property type="match status" value="1"/>
</dbReference>
<evidence type="ECO:0000256" key="2">
    <source>
        <dbReference type="PROSITE-ProRule" id="PRU00335"/>
    </source>
</evidence>
<dbReference type="SUPFAM" id="SSF46689">
    <property type="entry name" value="Homeodomain-like"/>
    <property type="match status" value="1"/>
</dbReference>
<gene>
    <name evidence="4" type="ORF">L1857_00550</name>
</gene>
<evidence type="ECO:0000259" key="3">
    <source>
        <dbReference type="PROSITE" id="PS50977"/>
    </source>
</evidence>
<dbReference type="Gene3D" id="1.10.357.10">
    <property type="entry name" value="Tetracycline Repressor, domain 2"/>
    <property type="match status" value="1"/>
</dbReference>
<feature type="domain" description="HTH tetR-type" evidence="3">
    <location>
        <begin position="6"/>
        <end position="64"/>
    </location>
</feature>
<organism evidence="4 5">
    <name type="scientific">Amycolatopsis thermalba</name>
    <dbReference type="NCBI Taxonomy" id="944492"/>
    <lineage>
        <taxon>Bacteria</taxon>
        <taxon>Bacillati</taxon>
        <taxon>Actinomycetota</taxon>
        <taxon>Actinomycetes</taxon>
        <taxon>Pseudonocardiales</taxon>
        <taxon>Pseudonocardiaceae</taxon>
        <taxon>Amycolatopsis</taxon>
    </lineage>
</organism>
<keyword evidence="5" id="KW-1185">Reference proteome</keyword>
<sequence length="79" mass="8750">MPRPRVHDLDRLLDTAERLVAEDGAVSVRSLAAAAGVSNGAIYHAFGSINALLGRVWLRADRDHHDRRDHRTCILPART</sequence>
<dbReference type="Proteomes" id="UP000830158">
    <property type="component" value="Chromosome"/>
</dbReference>
<evidence type="ECO:0000256" key="1">
    <source>
        <dbReference type="ARBA" id="ARBA00023125"/>
    </source>
</evidence>
<protein>
    <submittedName>
        <fullName evidence="4">TetR/AcrR family transcriptional regulator</fullName>
    </submittedName>
</protein>
<dbReference type="InterPro" id="IPR001647">
    <property type="entry name" value="HTH_TetR"/>
</dbReference>
<reference evidence="4" key="1">
    <citation type="submission" date="2022-01" db="EMBL/GenBank/DDBJ databases">
        <title>PSI-footprinting approach for the identification of protein synthesis inhibitor producers.</title>
        <authorList>
            <person name="Handel F."/>
            <person name="Kulik A."/>
            <person name="Wex K.W."/>
            <person name="Berscheid A."/>
            <person name="Saur J.S."/>
            <person name="Winkler A."/>
            <person name="Wibberg D."/>
            <person name="Kalinowski J."/>
            <person name="Broetz-Oesterhelt H."/>
            <person name="Mast Y."/>
        </authorList>
    </citation>
    <scope>NUCLEOTIDE SEQUENCE</scope>
    <source>
        <strain evidence="4">KNN 49.3e</strain>
    </source>
</reference>
<evidence type="ECO:0000313" key="5">
    <source>
        <dbReference type="Proteomes" id="UP000830158"/>
    </source>
</evidence>
<name>A0ABY4NPR5_9PSEU</name>
<proteinExistence type="predicted"/>
<keyword evidence="1 2" id="KW-0238">DNA-binding</keyword>
<evidence type="ECO:0000313" key="4">
    <source>
        <dbReference type="EMBL" id="UQS21422.1"/>
    </source>
</evidence>
<dbReference type="PROSITE" id="PS50977">
    <property type="entry name" value="HTH_TETR_2"/>
    <property type="match status" value="1"/>
</dbReference>
<dbReference type="EMBL" id="CP091196">
    <property type="protein sequence ID" value="UQS21422.1"/>
    <property type="molecule type" value="Genomic_DNA"/>
</dbReference>